<dbReference type="EMBL" id="BKCP01004984">
    <property type="protein sequence ID" value="GER35593.1"/>
    <property type="molecule type" value="Genomic_DNA"/>
</dbReference>
<keyword evidence="2" id="KW-1185">Reference proteome</keyword>
<evidence type="ECO:0000313" key="1">
    <source>
        <dbReference type="EMBL" id="GER35593.1"/>
    </source>
</evidence>
<protein>
    <submittedName>
        <fullName evidence="1">Nuclear transport factor 2 (NTF2) family protein</fullName>
    </submittedName>
</protein>
<proteinExistence type="predicted"/>
<dbReference type="Proteomes" id="UP000325081">
    <property type="component" value="Unassembled WGS sequence"/>
</dbReference>
<gene>
    <name evidence="1" type="ORF">STAS_11881</name>
</gene>
<comment type="caution">
    <text evidence="1">The sequence shown here is derived from an EMBL/GenBank/DDBJ whole genome shotgun (WGS) entry which is preliminary data.</text>
</comment>
<organism evidence="1 2">
    <name type="scientific">Striga asiatica</name>
    <name type="common">Asiatic witchweed</name>
    <name type="synonym">Buchnera asiatica</name>
    <dbReference type="NCBI Taxonomy" id="4170"/>
    <lineage>
        <taxon>Eukaryota</taxon>
        <taxon>Viridiplantae</taxon>
        <taxon>Streptophyta</taxon>
        <taxon>Embryophyta</taxon>
        <taxon>Tracheophyta</taxon>
        <taxon>Spermatophyta</taxon>
        <taxon>Magnoliopsida</taxon>
        <taxon>eudicotyledons</taxon>
        <taxon>Gunneridae</taxon>
        <taxon>Pentapetalae</taxon>
        <taxon>asterids</taxon>
        <taxon>lamiids</taxon>
        <taxon>Lamiales</taxon>
        <taxon>Orobanchaceae</taxon>
        <taxon>Buchnereae</taxon>
        <taxon>Striga</taxon>
    </lineage>
</organism>
<dbReference type="AlphaFoldDB" id="A0A5A7PRU5"/>
<reference evidence="2" key="1">
    <citation type="journal article" date="2019" name="Curr. Biol.">
        <title>Genome Sequence of Striga asiatica Provides Insight into the Evolution of Plant Parasitism.</title>
        <authorList>
            <person name="Yoshida S."/>
            <person name="Kim S."/>
            <person name="Wafula E.K."/>
            <person name="Tanskanen J."/>
            <person name="Kim Y.M."/>
            <person name="Honaas L."/>
            <person name="Yang Z."/>
            <person name="Spallek T."/>
            <person name="Conn C.E."/>
            <person name="Ichihashi Y."/>
            <person name="Cheong K."/>
            <person name="Cui S."/>
            <person name="Der J.P."/>
            <person name="Gundlach H."/>
            <person name="Jiao Y."/>
            <person name="Hori C."/>
            <person name="Ishida J.K."/>
            <person name="Kasahara H."/>
            <person name="Kiba T."/>
            <person name="Kim M.S."/>
            <person name="Koo N."/>
            <person name="Laohavisit A."/>
            <person name="Lee Y.H."/>
            <person name="Lumba S."/>
            <person name="McCourt P."/>
            <person name="Mortimer J.C."/>
            <person name="Mutuku J.M."/>
            <person name="Nomura T."/>
            <person name="Sasaki-Sekimoto Y."/>
            <person name="Seto Y."/>
            <person name="Wang Y."/>
            <person name="Wakatake T."/>
            <person name="Sakakibara H."/>
            <person name="Demura T."/>
            <person name="Yamaguchi S."/>
            <person name="Yoneyama K."/>
            <person name="Manabe R.I."/>
            <person name="Nelson D.C."/>
            <person name="Schulman A.H."/>
            <person name="Timko M.P."/>
            <person name="dePamphilis C.W."/>
            <person name="Choi D."/>
            <person name="Shirasu K."/>
        </authorList>
    </citation>
    <scope>NUCLEOTIDE SEQUENCE [LARGE SCALE GENOMIC DNA]</scope>
    <source>
        <strain evidence="2">cv. UVA1</strain>
    </source>
</reference>
<name>A0A5A7PRU5_STRAF</name>
<accession>A0A5A7PRU5</accession>
<evidence type="ECO:0000313" key="2">
    <source>
        <dbReference type="Proteomes" id="UP000325081"/>
    </source>
</evidence>
<sequence>MIKKRISGKKASPYNPWRLFDDLELAIPGETDDEKKRETSDIRTRKAVCDVEFDTRDSAKASGSTNNQEPEELYFLRYIRRHDWEQDIIKGWFLTMMGSAGVRVATSTSIIFPSGLLDLDEVATSTESFFLTGNGLGIEFGVRGVGLSGMELEATISGEVFPEW</sequence>